<dbReference type="SUPFAM" id="SSF52540">
    <property type="entry name" value="P-loop containing nucleoside triphosphate hydrolases"/>
    <property type="match status" value="1"/>
</dbReference>
<dbReference type="Gene3D" id="3.40.50.300">
    <property type="entry name" value="P-loop containing nucleotide triphosphate hydrolases"/>
    <property type="match status" value="1"/>
</dbReference>
<evidence type="ECO:0000313" key="3">
    <source>
        <dbReference type="Proteomes" id="UP000594638"/>
    </source>
</evidence>
<dbReference type="OrthoDB" id="5817230at2759"/>
<gene>
    <name evidence="2" type="ORF">OLEA9_A017847</name>
</gene>
<reference evidence="2 3" key="1">
    <citation type="submission" date="2019-12" db="EMBL/GenBank/DDBJ databases">
        <authorList>
            <person name="Alioto T."/>
            <person name="Alioto T."/>
            <person name="Gomez Garrido J."/>
        </authorList>
    </citation>
    <scope>NUCLEOTIDE SEQUENCE [LARGE SCALE GENOMIC DNA]</scope>
</reference>
<comment type="caution">
    <text evidence="2">The sequence shown here is derived from an EMBL/GenBank/DDBJ whole genome shotgun (WGS) entry which is preliminary data.</text>
</comment>
<name>A0A8S0Q620_OLEEU</name>
<feature type="compositionally biased region" description="Basic and acidic residues" evidence="1">
    <location>
        <begin position="7"/>
        <end position="21"/>
    </location>
</feature>
<accession>A0A8S0Q620</accession>
<dbReference type="AlphaFoldDB" id="A0A8S0Q620"/>
<keyword evidence="3" id="KW-1185">Reference proteome</keyword>
<evidence type="ECO:0000313" key="2">
    <source>
        <dbReference type="EMBL" id="CAA2961607.1"/>
    </source>
</evidence>
<feature type="region of interest" description="Disordered" evidence="1">
    <location>
        <begin position="1"/>
        <end position="25"/>
    </location>
</feature>
<sequence>MGSLCSRDQRNHQSDTEEKSRTAQIERQIDQETKAEKHIQKLVLLGAGDSGKSTIFKQERCLFSPMRS</sequence>
<evidence type="ECO:0000256" key="1">
    <source>
        <dbReference type="SAM" id="MobiDB-lite"/>
    </source>
</evidence>
<dbReference type="Gramene" id="OE9A017847T1">
    <property type="protein sequence ID" value="OE9A017847C1"/>
    <property type="gene ID" value="OE9A017847"/>
</dbReference>
<dbReference type="Proteomes" id="UP000594638">
    <property type="component" value="Unassembled WGS sequence"/>
</dbReference>
<dbReference type="InterPro" id="IPR027417">
    <property type="entry name" value="P-loop_NTPase"/>
</dbReference>
<protein>
    <submittedName>
        <fullName evidence="2">Guanine nucleotide-binding alpha-1 subunit</fullName>
    </submittedName>
</protein>
<dbReference type="EMBL" id="CACTIH010000576">
    <property type="protein sequence ID" value="CAA2961607.1"/>
    <property type="molecule type" value="Genomic_DNA"/>
</dbReference>
<organism evidence="2 3">
    <name type="scientific">Olea europaea subsp. europaea</name>
    <dbReference type="NCBI Taxonomy" id="158383"/>
    <lineage>
        <taxon>Eukaryota</taxon>
        <taxon>Viridiplantae</taxon>
        <taxon>Streptophyta</taxon>
        <taxon>Embryophyta</taxon>
        <taxon>Tracheophyta</taxon>
        <taxon>Spermatophyta</taxon>
        <taxon>Magnoliopsida</taxon>
        <taxon>eudicotyledons</taxon>
        <taxon>Gunneridae</taxon>
        <taxon>Pentapetalae</taxon>
        <taxon>asterids</taxon>
        <taxon>lamiids</taxon>
        <taxon>Lamiales</taxon>
        <taxon>Oleaceae</taxon>
        <taxon>Oleeae</taxon>
        <taxon>Olea</taxon>
    </lineage>
</organism>
<proteinExistence type="predicted"/>